<evidence type="ECO:0000256" key="1">
    <source>
        <dbReference type="SAM" id="MobiDB-lite"/>
    </source>
</evidence>
<dbReference type="EMBL" id="CP036272">
    <property type="protein sequence ID" value="QDT58176.1"/>
    <property type="molecule type" value="Genomic_DNA"/>
</dbReference>
<dbReference type="Proteomes" id="UP000315003">
    <property type="component" value="Chromosome"/>
</dbReference>
<dbReference type="AlphaFoldDB" id="A0A517SPX6"/>
<feature type="compositionally biased region" description="Polar residues" evidence="1">
    <location>
        <begin position="287"/>
        <end position="312"/>
    </location>
</feature>
<proteinExistence type="predicted"/>
<evidence type="ECO:0008006" key="4">
    <source>
        <dbReference type="Google" id="ProtNLM"/>
    </source>
</evidence>
<organism evidence="2 3">
    <name type="scientific">Stieleria bergensis</name>
    <dbReference type="NCBI Taxonomy" id="2528025"/>
    <lineage>
        <taxon>Bacteria</taxon>
        <taxon>Pseudomonadati</taxon>
        <taxon>Planctomycetota</taxon>
        <taxon>Planctomycetia</taxon>
        <taxon>Pirellulales</taxon>
        <taxon>Pirellulaceae</taxon>
        <taxon>Stieleria</taxon>
    </lineage>
</organism>
<dbReference type="InterPro" id="IPR036388">
    <property type="entry name" value="WH-like_DNA-bd_sf"/>
</dbReference>
<keyword evidence="3" id="KW-1185">Reference proteome</keyword>
<feature type="region of interest" description="Disordered" evidence="1">
    <location>
        <begin position="287"/>
        <end position="319"/>
    </location>
</feature>
<evidence type="ECO:0000313" key="3">
    <source>
        <dbReference type="Proteomes" id="UP000315003"/>
    </source>
</evidence>
<accession>A0A517SPX6</accession>
<reference evidence="2 3" key="1">
    <citation type="submission" date="2019-02" db="EMBL/GenBank/DDBJ databases">
        <title>Deep-cultivation of Planctomycetes and their phenomic and genomic characterization uncovers novel biology.</title>
        <authorList>
            <person name="Wiegand S."/>
            <person name="Jogler M."/>
            <person name="Boedeker C."/>
            <person name="Pinto D."/>
            <person name="Vollmers J."/>
            <person name="Rivas-Marin E."/>
            <person name="Kohn T."/>
            <person name="Peeters S.H."/>
            <person name="Heuer A."/>
            <person name="Rast P."/>
            <person name="Oberbeckmann S."/>
            <person name="Bunk B."/>
            <person name="Jeske O."/>
            <person name="Meyerdierks A."/>
            <person name="Storesund J.E."/>
            <person name="Kallscheuer N."/>
            <person name="Luecker S."/>
            <person name="Lage O.M."/>
            <person name="Pohl T."/>
            <person name="Merkel B.J."/>
            <person name="Hornburger P."/>
            <person name="Mueller R.-W."/>
            <person name="Bruemmer F."/>
            <person name="Labrenz M."/>
            <person name="Spormann A.M."/>
            <person name="Op den Camp H."/>
            <person name="Overmann J."/>
            <person name="Amann R."/>
            <person name="Jetten M.S.M."/>
            <person name="Mascher T."/>
            <person name="Medema M.H."/>
            <person name="Devos D.P."/>
            <person name="Kaster A.-K."/>
            <person name="Ovreas L."/>
            <person name="Rohde M."/>
            <person name="Galperin M.Y."/>
            <person name="Jogler C."/>
        </authorList>
    </citation>
    <scope>NUCLEOTIDE SEQUENCE [LARGE SCALE GENOMIC DNA]</scope>
    <source>
        <strain evidence="2 3">SV_7m_r</strain>
    </source>
</reference>
<dbReference type="InterPro" id="IPR036390">
    <property type="entry name" value="WH_DNA-bd_sf"/>
</dbReference>
<gene>
    <name evidence="2" type="ORF">SV7mr_06650</name>
</gene>
<dbReference type="Gene3D" id="1.10.10.10">
    <property type="entry name" value="Winged helix-like DNA-binding domain superfamily/Winged helix DNA-binding domain"/>
    <property type="match status" value="1"/>
</dbReference>
<protein>
    <recommendedName>
        <fullName evidence="4">MarR family protein</fullName>
    </recommendedName>
</protein>
<sequence length="319" mass="34766">MRSSAHTSAKQAFIGDLHALMEIPQKNARHFSQCQLSKIGAAVTVVCDVTTLPWRLNGIFAPAIPEPPSTVINQPPATTDTSVRDVDRDLLVAMRDGQTAGIGELTQRLQVTATAIRQRIERLLEARLIDREKSVAGRGRPTYHYCINDAGRQVIGADPSDLVQAMWEEILAIEDPQLRDLMLQRVAERLGREYAAQLDDEAPLDERMQRLSALLASRRVSSDVISSGELPVLDIGTCPFPTLADGTNDHSMCRLEEKVLSEALGEQLQLSQCRLDGDACCQFSPAEQTASTDQPQATKQPASSNHTATGSHHANGKVG</sequence>
<name>A0A517SPX6_9BACT</name>
<evidence type="ECO:0000313" key="2">
    <source>
        <dbReference type="EMBL" id="QDT58176.1"/>
    </source>
</evidence>
<dbReference type="SUPFAM" id="SSF46785">
    <property type="entry name" value="Winged helix' DNA-binding domain"/>
    <property type="match status" value="1"/>
</dbReference>